<evidence type="ECO:0000313" key="2">
    <source>
        <dbReference type="Proteomes" id="UP000730482"/>
    </source>
</evidence>
<keyword evidence="2" id="KW-1185">Reference proteome</keyword>
<dbReference type="SUPFAM" id="SSF81901">
    <property type="entry name" value="HCP-like"/>
    <property type="match status" value="1"/>
</dbReference>
<evidence type="ECO:0000313" key="1">
    <source>
        <dbReference type="EMBL" id="MBS2553825.1"/>
    </source>
</evidence>
<dbReference type="RefSeq" id="WP_212020771.1">
    <property type="nucleotide sequence ID" value="NZ_JAAFYZ010000289.1"/>
</dbReference>
<comment type="caution">
    <text evidence="1">The sequence shown here is derived from an EMBL/GenBank/DDBJ whole genome shotgun (WGS) entry which is preliminary data.</text>
</comment>
<organism evidence="1 2">
    <name type="scientific">Catenulispora pinistramenti</name>
    <dbReference type="NCBI Taxonomy" id="2705254"/>
    <lineage>
        <taxon>Bacteria</taxon>
        <taxon>Bacillati</taxon>
        <taxon>Actinomycetota</taxon>
        <taxon>Actinomycetes</taxon>
        <taxon>Catenulisporales</taxon>
        <taxon>Catenulisporaceae</taxon>
        <taxon>Catenulispora</taxon>
    </lineage>
</organism>
<accession>A0ABS5L6G4</accession>
<dbReference type="EMBL" id="JAAFYZ010000289">
    <property type="protein sequence ID" value="MBS2553825.1"/>
    <property type="molecule type" value="Genomic_DNA"/>
</dbReference>
<dbReference type="Proteomes" id="UP000730482">
    <property type="component" value="Unassembled WGS sequence"/>
</dbReference>
<proteinExistence type="predicted"/>
<reference evidence="1 2" key="1">
    <citation type="submission" date="2020-02" db="EMBL/GenBank/DDBJ databases">
        <title>Acidophilic actinobacteria isolated from forest soil.</title>
        <authorList>
            <person name="Golinska P."/>
        </authorList>
    </citation>
    <scope>NUCLEOTIDE SEQUENCE [LARGE SCALE GENOMIC DNA]</scope>
    <source>
        <strain evidence="1 2">NL8</strain>
    </source>
</reference>
<gene>
    <name evidence="1" type="ORF">KGQ19_43930</name>
</gene>
<protein>
    <submittedName>
        <fullName evidence="1">Sel1 repeat family protein</fullName>
    </submittedName>
</protein>
<dbReference type="InterPro" id="IPR011990">
    <property type="entry name" value="TPR-like_helical_dom_sf"/>
</dbReference>
<name>A0ABS5L6G4_9ACTN</name>
<sequence>MWHERKRIEGWHAAAEAGDSDAMLHLAHAVKHSDPVEAEHWLRSAADLGNLEAVHKLGLLLWHRGRHADGEEFVQRAALGGYQDAIATMGQFCERRGDFEGADAWFCKVVADDDYSS</sequence>
<dbReference type="Gene3D" id="1.25.40.10">
    <property type="entry name" value="Tetratricopeptide repeat domain"/>
    <property type="match status" value="1"/>
</dbReference>